<comment type="similarity">
    <text evidence="2">Belongs to the methyl-accepting chemotaxis (MCP) protein family.</text>
</comment>
<feature type="transmembrane region" description="Helical" evidence="4">
    <location>
        <begin position="278"/>
        <end position="299"/>
    </location>
</feature>
<dbReference type="SMART" id="SM01358">
    <property type="entry name" value="HBM"/>
    <property type="match status" value="1"/>
</dbReference>
<dbReference type="PROSITE" id="PS50885">
    <property type="entry name" value="HAMP"/>
    <property type="match status" value="1"/>
</dbReference>
<dbReference type="SUPFAM" id="SSF58104">
    <property type="entry name" value="Methyl-accepting chemotaxis protein (MCP) signaling domain"/>
    <property type="match status" value="1"/>
</dbReference>
<protein>
    <submittedName>
        <fullName evidence="7">Chemotaxis protein</fullName>
    </submittedName>
</protein>
<dbReference type="CDD" id="cd11386">
    <property type="entry name" value="MCP_signal"/>
    <property type="match status" value="1"/>
</dbReference>
<keyword evidence="8" id="KW-1185">Reference proteome</keyword>
<dbReference type="AlphaFoldDB" id="A0A2N1J6E5"/>
<dbReference type="Proteomes" id="UP000233248">
    <property type="component" value="Unassembled WGS sequence"/>
</dbReference>
<dbReference type="InterPro" id="IPR003660">
    <property type="entry name" value="HAMP_dom"/>
</dbReference>
<evidence type="ECO:0000259" key="6">
    <source>
        <dbReference type="PROSITE" id="PS50885"/>
    </source>
</evidence>
<feature type="domain" description="HAMP" evidence="6">
    <location>
        <begin position="368"/>
        <end position="411"/>
    </location>
</feature>
<keyword evidence="4" id="KW-0812">Transmembrane</keyword>
<dbReference type="SMART" id="SM00283">
    <property type="entry name" value="MA"/>
    <property type="match status" value="1"/>
</dbReference>
<dbReference type="Pfam" id="PF00015">
    <property type="entry name" value="MCPsignal"/>
    <property type="match status" value="1"/>
</dbReference>
<evidence type="ECO:0000256" key="4">
    <source>
        <dbReference type="SAM" id="Phobius"/>
    </source>
</evidence>
<evidence type="ECO:0000313" key="7">
    <source>
        <dbReference type="EMBL" id="PKI82129.1"/>
    </source>
</evidence>
<organism evidence="7 8">
    <name type="scientific">Malaciobacter halophilus</name>
    <dbReference type="NCBI Taxonomy" id="197482"/>
    <lineage>
        <taxon>Bacteria</taxon>
        <taxon>Pseudomonadati</taxon>
        <taxon>Campylobacterota</taxon>
        <taxon>Epsilonproteobacteria</taxon>
        <taxon>Campylobacterales</taxon>
        <taxon>Arcobacteraceae</taxon>
        <taxon>Malaciobacter</taxon>
    </lineage>
</organism>
<dbReference type="InterPro" id="IPR032255">
    <property type="entry name" value="HBM"/>
</dbReference>
<dbReference type="GO" id="GO:0016020">
    <property type="term" value="C:membrane"/>
    <property type="evidence" value="ECO:0007669"/>
    <property type="project" value="InterPro"/>
</dbReference>
<name>A0A2N1J6E5_9BACT</name>
<keyword evidence="4" id="KW-1133">Transmembrane helix</keyword>
<evidence type="ECO:0000256" key="3">
    <source>
        <dbReference type="PROSITE-ProRule" id="PRU00284"/>
    </source>
</evidence>
<feature type="domain" description="Methyl-accepting transducer" evidence="5">
    <location>
        <begin position="462"/>
        <end position="691"/>
    </location>
</feature>
<evidence type="ECO:0000259" key="5">
    <source>
        <dbReference type="PROSITE" id="PS50111"/>
    </source>
</evidence>
<dbReference type="InterPro" id="IPR004089">
    <property type="entry name" value="MCPsignal_dom"/>
</dbReference>
<evidence type="ECO:0000256" key="2">
    <source>
        <dbReference type="ARBA" id="ARBA00029447"/>
    </source>
</evidence>
<proteinExistence type="inferred from homology"/>
<dbReference type="PRINTS" id="PR00260">
    <property type="entry name" value="CHEMTRNSDUCR"/>
</dbReference>
<feature type="transmembrane region" description="Helical" evidence="4">
    <location>
        <begin position="15"/>
        <end position="37"/>
    </location>
</feature>
<dbReference type="InterPro" id="IPR004090">
    <property type="entry name" value="Chemotax_Me-accpt_rcpt"/>
</dbReference>
<sequence>MSRNKMKNLSVKLKLSISTIIAIVGLTLITALMFIAISNISNINRASQYIEILQAKMLKLRINEKNFLNSLNMKYAQELSKEYSLLTTHTKNLKELLESNSINSKQIDSFLNVIKEYEKTFKKVVEKQKEIGLNHKDGLYGSLRNTVHKVQKIGDEVGYQTMNVKLLELRRHEKDFMLRKDKSYVDKFNLTIRKLRFVVRSNKTHITKEQKKQIYSSLKKYREDFLALVKAEEIKGLSNNEGLLKDMKNIAIKSEAILKTAVNEILEQSESKVNKLKMFAFVLATVMIVLCLFSSYYIANQVVSNINKFHKGLVGFFAFLNNHQHNDVQLISIDSNDEFGSMAKIINENIENTKDNIKKESELIIDTTNVANMIKQGHLSKKISVSSNNDTLNELKDVINEMLENMRQNILIIMRVLGSYRDYDYTKFVDSSKMQGSMKRLAEDVNSVGHTITQMLKDSRKTGVYLENDSNSLTKYVNALSKISTQQAASLEETAAAIEEVTTNIENTTSQTIKMSKLSNETKKAASNGKTMATKTVESMDEINKTVTNINEAITVIDQIAFQTNILSLNAAVEAATAGEAGKGFAVVAGEVRNLASRSAQAAKEIKDLVENATLKANEGKTISNEMIKGFKKLDEKISETTLLVEDVSRTSKEQSEVMAQINATMSELDRNTQENAKTAENTNIIAQKTNKLAIKALKATDDKLFESKDEIRAKNSY</sequence>
<accession>A0A2N1J6E5</accession>
<comment type="caution">
    <text evidence="7">The sequence shown here is derived from an EMBL/GenBank/DDBJ whole genome shotgun (WGS) entry which is preliminary data.</text>
</comment>
<dbReference type="Gene3D" id="6.10.340.10">
    <property type="match status" value="1"/>
</dbReference>
<dbReference type="EMBL" id="NXIF01000004">
    <property type="protein sequence ID" value="PKI82129.1"/>
    <property type="molecule type" value="Genomic_DNA"/>
</dbReference>
<reference evidence="7 8" key="1">
    <citation type="submission" date="2017-09" db="EMBL/GenBank/DDBJ databases">
        <title>Genomics of the genus Arcobacter.</title>
        <authorList>
            <person name="Perez-Cataluna A."/>
            <person name="Figueras M.J."/>
            <person name="Salas-Masso N."/>
        </authorList>
    </citation>
    <scope>NUCLEOTIDE SEQUENCE [LARGE SCALE GENOMIC DNA]</scope>
    <source>
        <strain evidence="7 8">DSM 18005</strain>
    </source>
</reference>
<dbReference type="GO" id="GO:0006935">
    <property type="term" value="P:chemotaxis"/>
    <property type="evidence" value="ECO:0007669"/>
    <property type="project" value="UniProtKB-KW"/>
</dbReference>
<dbReference type="Gene3D" id="1.10.287.950">
    <property type="entry name" value="Methyl-accepting chemotaxis protein"/>
    <property type="match status" value="1"/>
</dbReference>
<dbReference type="PANTHER" id="PTHR43531">
    <property type="entry name" value="PROTEIN ICFG"/>
    <property type="match status" value="1"/>
</dbReference>
<keyword evidence="3" id="KW-0807">Transducer</keyword>
<dbReference type="GO" id="GO:0004888">
    <property type="term" value="F:transmembrane signaling receptor activity"/>
    <property type="evidence" value="ECO:0007669"/>
    <property type="project" value="InterPro"/>
</dbReference>
<dbReference type="InterPro" id="IPR051310">
    <property type="entry name" value="MCP_chemotaxis"/>
</dbReference>
<keyword evidence="1" id="KW-0145">Chemotaxis</keyword>
<gene>
    <name evidence="7" type="ORF">CP960_00760</name>
</gene>
<evidence type="ECO:0000256" key="1">
    <source>
        <dbReference type="ARBA" id="ARBA00022500"/>
    </source>
</evidence>
<evidence type="ECO:0000313" key="8">
    <source>
        <dbReference type="Proteomes" id="UP000233248"/>
    </source>
</evidence>
<dbReference type="OrthoDB" id="5349256at2"/>
<dbReference type="PROSITE" id="PS50111">
    <property type="entry name" value="CHEMOTAXIS_TRANSDUC_2"/>
    <property type="match status" value="1"/>
</dbReference>
<keyword evidence="4" id="KW-0472">Membrane</keyword>
<dbReference type="GO" id="GO:0007165">
    <property type="term" value="P:signal transduction"/>
    <property type="evidence" value="ECO:0007669"/>
    <property type="project" value="UniProtKB-KW"/>
</dbReference>
<dbReference type="PANTHER" id="PTHR43531:SF11">
    <property type="entry name" value="METHYL-ACCEPTING CHEMOTAXIS PROTEIN 3"/>
    <property type="match status" value="1"/>
</dbReference>